<dbReference type="Proteomes" id="UP000006591">
    <property type="component" value="Chromosome 4"/>
</dbReference>
<evidence type="ECO:0000256" key="1">
    <source>
        <dbReference type="SAM" id="MobiDB-lite"/>
    </source>
</evidence>
<keyword evidence="3" id="KW-1185">Reference proteome</keyword>
<sequence length="223" mass="24370">MSCLMLNHEGFSKRTGSYQTAPGSQVVEMDQWVLADKRMHINNKWWRQIRRLVKSSLLQLCHWTAIWGTMTLRLRGFSCGTPPKLTFGGKDSINVRGMGWCRSPRLEFVAAEEMARTAGAATAALAAEDGEEESRWRTTRTVGAAAAALTAGAADDGKAMAMRHGAAPGGRNAYQSQSVRGTEMMSAPTRRSSAGVRSSPLKNGWMAMRPARRKLAKVVEARA</sequence>
<dbReference type="AlphaFoldDB" id="A0A0E0GYA7"/>
<dbReference type="Gramene" id="ONIVA04G04010.1">
    <property type="protein sequence ID" value="ONIVA04G04010.1"/>
    <property type="gene ID" value="ONIVA04G04010"/>
</dbReference>
<name>A0A0E0GYA7_ORYNI</name>
<reference evidence="2" key="1">
    <citation type="submission" date="2015-04" db="UniProtKB">
        <authorList>
            <consortium name="EnsemblPlants"/>
        </authorList>
    </citation>
    <scope>IDENTIFICATION</scope>
    <source>
        <strain evidence="2">SL10</strain>
    </source>
</reference>
<reference evidence="2" key="2">
    <citation type="submission" date="2018-04" db="EMBL/GenBank/DDBJ databases">
        <title>OnivRS2 (Oryza nivara Reference Sequence Version 2).</title>
        <authorList>
            <person name="Zhang J."/>
            <person name="Kudrna D."/>
            <person name="Lee S."/>
            <person name="Talag J."/>
            <person name="Rajasekar S."/>
            <person name="Welchert J."/>
            <person name="Hsing Y.-I."/>
            <person name="Wing R.A."/>
        </authorList>
    </citation>
    <scope>NUCLEOTIDE SEQUENCE [LARGE SCALE GENOMIC DNA]</scope>
    <source>
        <strain evidence="2">SL10</strain>
    </source>
</reference>
<protein>
    <submittedName>
        <fullName evidence="2">Uncharacterized protein</fullName>
    </submittedName>
</protein>
<organism evidence="2">
    <name type="scientific">Oryza nivara</name>
    <name type="common">Indian wild rice</name>
    <name type="synonym">Oryza sativa f. spontanea</name>
    <dbReference type="NCBI Taxonomy" id="4536"/>
    <lineage>
        <taxon>Eukaryota</taxon>
        <taxon>Viridiplantae</taxon>
        <taxon>Streptophyta</taxon>
        <taxon>Embryophyta</taxon>
        <taxon>Tracheophyta</taxon>
        <taxon>Spermatophyta</taxon>
        <taxon>Magnoliopsida</taxon>
        <taxon>Liliopsida</taxon>
        <taxon>Poales</taxon>
        <taxon>Poaceae</taxon>
        <taxon>BOP clade</taxon>
        <taxon>Oryzoideae</taxon>
        <taxon>Oryzeae</taxon>
        <taxon>Oryzinae</taxon>
        <taxon>Oryza</taxon>
    </lineage>
</organism>
<evidence type="ECO:0000313" key="3">
    <source>
        <dbReference type="Proteomes" id="UP000006591"/>
    </source>
</evidence>
<dbReference type="OMA" id="MMSAPTR"/>
<proteinExistence type="predicted"/>
<dbReference type="HOGENOM" id="CLU_125206_0_0_1"/>
<dbReference type="EnsemblPlants" id="ONIVA04G04010.1">
    <property type="protein sequence ID" value="ONIVA04G04010.1"/>
    <property type="gene ID" value="ONIVA04G04010"/>
</dbReference>
<evidence type="ECO:0000313" key="2">
    <source>
        <dbReference type="EnsemblPlants" id="ONIVA04G04010.1"/>
    </source>
</evidence>
<accession>A0A0E0GYA7</accession>
<feature type="region of interest" description="Disordered" evidence="1">
    <location>
        <begin position="164"/>
        <end position="202"/>
    </location>
</feature>